<dbReference type="GO" id="GO:0016740">
    <property type="term" value="F:transferase activity"/>
    <property type="evidence" value="ECO:0007669"/>
    <property type="project" value="UniProtKB-KW"/>
</dbReference>
<proteinExistence type="inferred from homology"/>
<dbReference type="PANTHER" id="PTHR43792">
    <property type="entry name" value="GNAT FAMILY, PUTATIVE (AFU_ORTHOLOGUE AFUA_3G00765)-RELATED-RELATED"/>
    <property type="match status" value="1"/>
</dbReference>
<dbReference type="InterPro" id="IPR051531">
    <property type="entry name" value="N-acetyltransferase"/>
</dbReference>
<keyword evidence="6" id="KW-1185">Reference proteome</keyword>
<evidence type="ECO:0000256" key="3">
    <source>
        <dbReference type="ARBA" id="ARBA00038502"/>
    </source>
</evidence>
<dbReference type="PANTHER" id="PTHR43792:SF8">
    <property type="entry name" value="[RIBOSOMAL PROTEIN US5]-ALANINE N-ACETYLTRANSFERASE"/>
    <property type="match status" value="1"/>
</dbReference>
<sequence>MAIKTLTSERLKLTSFERVSAETWFRLINDKEVAQTTLSLPHPCTIKEAKLWREQQMDKIRQQQILRWSVSMKDNDCIIGSVKLSLNRRFNSAEIGYWLGREYWGYGYAGEAASMVLNYAFEALKLNRVEAYAMVRNKASSKILLKLGMIKEGLHRQLVRRWEEYIDVESYAILFDDWRKQLPGTGKLTSQV</sequence>
<comment type="similarity">
    <text evidence="3">Belongs to the acetyltransferase family. RimJ subfamily.</text>
</comment>
<dbReference type="InterPro" id="IPR016181">
    <property type="entry name" value="Acyl_CoA_acyltransferase"/>
</dbReference>
<feature type="domain" description="N-acetyltransferase" evidence="4">
    <location>
        <begin position="11"/>
        <end position="167"/>
    </location>
</feature>
<dbReference type="PROSITE" id="PS51186">
    <property type="entry name" value="GNAT"/>
    <property type="match status" value="1"/>
</dbReference>
<dbReference type="Pfam" id="PF13302">
    <property type="entry name" value="Acetyltransf_3"/>
    <property type="match status" value="1"/>
</dbReference>
<gene>
    <name evidence="5" type="ORF">QQ020_11275</name>
</gene>
<keyword evidence="2" id="KW-0012">Acyltransferase</keyword>
<organism evidence="5 6">
    <name type="scientific">Agaribacillus aureus</name>
    <dbReference type="NCBI Taxonomy" id="3051825"/>
    <lineage>
        <taxon>Bacteria</taxon>
        <taxon>Pseudomonadati</taxon>
        <taxon>Bacteroidota</taxon>
        <taxon>Cytophagia</taxon>
        <taxon>Cytophagales</taxon>
        <taxon>Splendidivirgaceae</taxon>
        <taxon>Agaribacillus</taxon>
    </lineage>
</organism>
<dbReference type="EC" id="2.-.-.-" evidence="5"/>
<evidence type="ECO:0000313" key="6">
    <source>
        <dbReference type="Proteomes" id="UP001172083"/>
    </source>
</evidence>
<keyword evidence="1 5" id="KW-0808">Transferase</keyword>
<dbReference type="EMBL" id="JAUJEB010000001">
    <property type="protein sequence ID" value="MDN5212633.1"/>
    <property type="molecule type" value="Genomic_DNA"/>
</dbReference>
<evidence type="ECO:0000259" key="4">
    <source>
        <dbReference type="PROSITE" id="PS51186"/>
    </source>
</evidence>
<evidence type="ECO:0000256" key="2">
    <source>
        <dbReference type="ARBA" id="ARBA00023315"/>
    </source>
</evidence>
<comment type="caution">
    <text evidence="5">The sequence shown here is derived from an EMBL/GenBank/DDBJ whole genome shotgun (WGS) entry which is preliminary data.</text>
</comment>
<evidence type="ECO:0000256" key="1">
    <source>
        <dbReference type="ARBA" id="ARBA00022679"/>
    </source>
</evidence>
<evidence type="ECO:0000313" key="5">
    <source>
        <dbReference type="EMBL" id="MDN5212633.1"/>
    </source>
</evidence>
<name>A0ABT8L4J2_9BACT</name>
<dbReference type="RefSeq" id="WP_346757950.1">
    <property type="nucleotide sequence ID" value="NZ_JAUJEB010000001.1"/>
</dbReference>
<dbReference type="SUPFAM" id="SSF55729">
    <property type="entry name" value="Acyl-CoA N-acyltransferases (Nat)"/>
    <property type="match status" value="1"/>
</dbReference>
<accession>A0ABT8L4J2</accession>
<protein>
    <submittedName>
        <fullName evidence="5">GNAT family protein</fullName>
        <ecNumber evidence="5">2.-.-.-</ecNumber>
    </submittedName>
</protein>
<dbReference type="Gene3D" id="3.40.630.30">
    <property type="match status" value="1"/>
</dbReference>
<reference evidence="5" key="1">
    <citation type="submission" date="2023-06" db="EMBL/GenBank/DDBJ databases">
        <title>Genomic of Agaribacillus aureum.</title>
        <authorList>
            <person name="Wang G."/>
        </authorList>
    </citation>
    <scope>NUCLEOTIDE SEQUENCE</scope>
    <source>
        <strain evidence="5">BMA12</strain>
    </source>
</reference>
<dbReference type="InterPro" id="IPR000182">
    <property type="entry name" value="GNAT_dom"/>
</dbReference>
<dbReference type="Proteomes" id="UP001172083">
    <property type="component" value="Unassembled WGS sequence"/>
</dbReference>